<proteinExistence type="predicted"/>
<comment type="caution">
    <text evidence="1">The sequence shown here is derived from an EMBL/GenBank/DDBJ whole genome shotgun (WGS) entry which is preliminary data.</text>
</comment>
<name>A0A8J3I393_9CHLR</name>
<evidence type="ECO:0000313" key="2">
    <source>
        <dbReference type="Proteomes" id="UP000612362"/>
    </source>
</evidence>
<protein>
    <submittedName>
        <fullName evidence="1">Uncharacterized protein</fullName>
    </submittedName>
</protein>
<organism evidence="1 2">
    <name type="scientific">Ktedonospora formicarum</name>
    <dbReference type="NCBI Taxonomy" id="2778364"/>
    <lineage>
        <taxon>Bacteria</taxon>
        <taxon>Bacillati</taxon>
        <taxon>Chloroflexota</taxon>
        <taxon>Ktedonobacteria</taxon>
        <taxon>Ktedonobacterales</taxon>
        <taxon>Ktedonobacteraceae</taxon>
        <taxon>Ktedonospora</taxon>
    </lineage>
</organism>
<gene>
    <name evidence="1" type="ORF">KSX_40860</name>
</gene>
<reference evidence="1" key="1">
    <citation type="submission" date="2020-10" db="EMBL/GenBank/DDBJ databases">
        <title>Taxonomic study of unclassified bacteria belonging to the class Ktedonobacteria.</title>
        <authorList>
            <person name="Yabe S."/>
            <person name="Wang C.M."/>
            <person name="Zheng Y."/>
            <person name="Sakai Y."/>
            <person name="Cavaletti L."/>
            <person name="Monciardini P."/>
            <person name="Donadio S."/>
        </authorList>
    </citation>
    <scope>NUCLEOTIDE SEQUENCE</scope>
    <source>
        <strain evidence="1">SOSP1-1</strain>
    </source>
</reference>
<dbReference type="AlphaFoldDB" id="A0A8J3I393"/>
<evidence type="ECO:0000313" key="1">
    <source>
        <dbReference type="EMBL" id="GHO45923.1"/>
    </source>
</evidence>
<accession>A0A8J3I393</accession>
<dbReference type="EMBL" id="BNJF01000002">
    <property type="protein sequence ID" value="GHO45923.1"/>
    <property type="molecule type" value="Genomic_DNA"/>
</dbReference>
<sequence>MKGRSKNQEIGATAQKDVALNDTLVPGQDRHIAQTRIPELLNDLEIEQARMEDIPESKVDW</sequence>
<keyword evidence="2" id="KW-1185">Reference proteome</keyword>
<dbReference type="Proteomes" id="UP000612362">
    <property type="component" value="Unassembled WGS sequence"/>
</dbReference>